<dbReference type="PANTHER" id="PTHR11439">
    <property type="entry name" value="GAG-POL-RELATED RETROTRANSPOSON"/>
    <property type="match status" value="1"/>
</dbReference>
<feature type="domain" description="Reverse transcriptase Ty1/copia-type" evidence="1">
    <location>
        <begin position="11"/>
        <end position="212"/>
    </location>
</feature>
<dbReference type="InterPro" id="IPR043502">
    <property type="entry name" value="DNA/RNA_pol_sf"/>
</dbReference>
<dbReference type="SUPFAM" id="SSF56672">
    <property type="entry name" value="DNA/RNA polymerases"/>
    <property type="match status" value="1"/>
</dbReference>
<dbReference type="Pfam" id="PF07727">
    <property type="entry name" value="RVT_2"/>
    <property type="match status" value="1"/>
</dbReference>
<dbReference type="InterPro" id="IPR013103">
    <property type="entry name" value="RVT_2"/>
</dbReference>
<proteinExistence type="predicted"/>
<dbReference type="AlphaFoldDB" id="A0A4Y1QN81"/>
<name>A0A4Y1QN81_PRUDU</name>
<reference evidence="2" key="1">
    <citation type="journal article" date="2019" name="Science">
        <title>Mutation of a bHLH transcription factor allowed almond domestication.</title>
        <authorList>
            <person name="Sanchez-Perez R."/>
            <person name="Pavan S."/>
            <person name="Mazzeo R."/>
            <person name="Moldovan C."/>
            <person name="Aiese Cigliano R."/>
            <person name="Del Cueto J."/>
            <person name="Ricciardi F."/>
            <person name="Lotti C."/>
            <person name="Ricciardi L."/>
            <person name="Dicenta F."/>
            <person name="Lopez-Marques R.L."/>
            <person name="Lindberg Moller B."/>
        </authorList>
    </citation>
    <scope>NUCLEOTIDE SEQUENCE</scope>
</reference>
<organism evidence="2">
    <name type="scientific">Prunus dulcis</name>
    <name type="common">Almond</name>
    <name type="synonym">Amygdalus dulcis</name>
    <dbReference type="NCBI Taxonomy" id="3755"/>
    <lineage>
        <taxon>Eukaryota</taxon>
        <taxon>Viridiplantae</taxon>
        <taxon>Streptophyta</taxon>
        <taxon>Embryophyta</taxon>
        <taxon>Tracheophyta</taxon>
        <taxon>Spermatophyta</taxon>
        <taxon>Magnoliopsida</taxon>
        <taxon>eudicotyledons</taxon>
        <taxon>Gunneridae</taxon>
        <taxon>Pentapetalae</taxon>
        <taxon>rosids</taxon>
        <taxon>fabids</taxon>
        <taxon>Rosales</taxon>
        <taxon>Rosaceae</taxon>
        <taxon>Amygdaloideae</taxon>
        <taxon>Amygdaleae</taxon>
        <taxon>Prunus</taxon>
    </lineage>
</organism>
<protein>
    <submittedName>
        <fullName evidence="2">Wall-associated kinase 2</fullName>
    </submittedName>
</protein>
<keyword evidence="2" id="KW-0418">Kinase</keyword>
<sequence length="349" mass="40022">MHAELEALQQNNTYSMVPLPIGHKPIGCKWVYKIKYKSDGTIERYKARLVEGIDYQETFSPTTKLTTLRCLITVAAARNWFVHQLDVQNAFRNGDLHEVVYMELSPGLRRQGENIVCRLNKSLYGLKHASRKWFSTFSDSVQKAGYQQSKVDFSLFTKAEDNSFTVVLIYLDDILITGNDLQEMERLKKFLIQRFRIKDLGDLKYFLVIEFSCSKKDSLQDSGLKGARLDKFPMEQNLKLTPIDGALLNDPTKYRGLVGRLIYLTITRPDIVYSVRTLSEFVHQPRKPYWDAALRILKYIKGTPGRGLFFPASNNLALKAFSDSNWGGCRATRRSVTRYCVFLGNSPIS</sequence>
<keyword evidence="2" id="KW-0808">Transferase</keyword>
<gene>
    <name evidence="2" type="ORF">Prudu_001297</name>
</gene>
<dbReference type="PANTHER" id="PTHR11439:SF511">
    <property type="match status" value="1"/>
</dbReference>
<accession>A0A4Y1QN81</accession>
<dbReference type="EMBL" id="AP019297">
    <property type="protein sequence ID" value="BBG93322.1"/>
    <property type="molecule type" value="Genomic_DNA"/>
</dbReference>
<dbReference type="GO" id="GO:0016301">
    <property type="term" value="F:kinase activity"/>
    <property type="evidence" value="ECO:0007669"/>
    <property type="project" value="UniProtKB-KW"/>
</dbReference>
<evidence type="ECO:0000259" key="1">
    <source>
        <dbReference type="Pfam" id="PF07727"/>
    </source>
</evidence>
<evidence type="ECO:0000313" key="2">
    <source>
        <dbReference type="EMBL" id="BBG93322.1"/>
    </source>
</evidence>